<name>F0X188_9STRA</name>
<evidence type="ECO:0000313" key="1">
    <source>
        <dbReference type="EMBL" id="CCA27547.1"/>
    </source>
</evidence>
<protein>
    <submittedName>
        <fullName evidence="1">AlNc14C572G12183 protein</fullName>
    </submittedName>
</protein>
<gene>
    <name evidence="1" type="primary">AlNc14C572G12183</name>
    <name evidence="1" type="ORF">ALNC14_136910</name>
</gene>
<dbReference type="EMBL" id="FR824597">
    <property type="protein sequence ID" value="CCA27547.1"/>
    <property type="molecule type" value="Genomic_DNA"/>
</dbReference>
<proteinExistence type="predicted"/>
<reference evidence="1" key="2">
    <citation type="submission" date="2011-02" db="EMBL/GenBank/DDBJ databases">
        <authorList>
            <person name="MacLean D."/>
        </authorList>
    </citation>
    <scope>NUCLEOTIDE SEQUENCE</scope>
</reference>
<reference evidence="1" key="1">
    <citation type="journal article" date="2011" name="PLoS Biol.">
        <title>Gene gain and loss during evolution of obligate parasitism in the white rust pathogen of Arabidopsis thaliana.</title>
        <authorList>
            <person name="Kemen E."/>
            <person name="Gardiner A."/>
            <person name="Schultz-Larsen T."/>
            <person name="Kemen A.C."/>
            <person name="Balmuth A.L."/>
            <person name="Robert-Seilaniantz A."/>
            <person name="Bailey K."/>
            <person name="Holub E."/>
            <person name="Studholme D.J."/>
            <person name="Maclean D."/>
            <person name="Jones J.D."/>
        </authorList>
    </citation>
    <scope>NUCLEOTIDE SEQUENCE</scope>
</reference>
<sequence>MPKSWHNLHKRLKPICVATGKDVVVHVGETQPRVETRTCYNYNKVGNISADCRGKKKKDGGSVHKDGAHMTLAVVDDREIVQDQWILDSGLSLHLVNDTRLLESSRDRDSELEHKEFKLVYVDGLRSLVLSKTGAAVLDVQMDNHVLVIQAGSKRSSKESHGVIMAVINEEASADADIEVQAETLLQFHRYRSFFKRHDRAYSEGPKMSDAVKW</sequence>
<dbReference type="AlphaFoldDB" id="F0X188"/>
<dbReference type="HOGENOM" id="CLU_1291029_0_0_1"/>
<accession>F0X188</accession>
<organism evidence="1">
    <name type="scientific">Albugo laibachii Nc14</name>
    <dbReference type="NCBI Taxonomy" id="890382"/>
    <lineage>
        <taxon>Eukaryota</taxon>
        <taxon>Sar</taxon>
        <taxon>Stramenopiles</taxon>
        <taxon>Oomycota</taxon>
        <taxon>Peronosporomycetes</taxon>
        <taxon>Albuginales</taxon>
        <taxon>Albuginaceae</taxon>
        <taxon>Albugo</taxon>
    </lineage>
</organism>